<dbReference type="GO" id="GO:0046872">
    <property type="term" value="F:metal ion binding"/>
    <property type="evidence" value="ECO:0007669"/>
    <property type="project" value="UniProtKB-KW"/>
</dbReference>
<keyword evidence="7" id="KW-0051">Antiviral defense</keyword>
<keyword evidence="2" id="KW-0808">Transferase</keyword>
<evidence type="ECO:0000256" key="3">
    <source>
        <dbReference type="ARBA" id="ARBA00022695"/>
    </source>
</evidence>
<dbReference type="InterPro" id="IPR030931">
    <property type="entry name" value="Group_II_RT_mat"/>
</dbReference>
<keyword evidence="5" id="KW-0460">Magnesium</keyword>
<reference evidence="11" key="1">
    <citation type="journal article" date="2018" name="Nat. Biotechnol.">
        <title>A standardized bacterial taxonomy based on genome phylogeny substantially revises the tree of life.</title>
        <authorList>
            <person name="Parks D.H."/>
            <person name="Chuvochina M."/>
            <person name="Waite D.W."/>
            <person name="Rinke C."/>
            <person name="Skarshewski A."/>
            <person name="Chaumeil P.A."/>
            <person name="Hugenholtz P."/>
        </authorList>
    </citation>
    <scope>NUCLEOTIDE SEQUENCE [LARGE SCALE GENOMIC DNA]</scope>
    <source>
        <strain evidence="11">UBA11284</strain>
    </source>
</reference>
<evidence type="ECO:0000256" key="1">
    <source>
        <dbReference type="ARBA" id="ARBA00012493"/>
    </source>
</evidence>
<evidence type="ECO:0000313" key="11">
    <source>
        <dbReference type="EMBL" id="HCA01140.1"/>
    </source>
</evidence>
<sequence length="416" mass="48525">MIEAKPFTISKWDVLRAYQLVKANQGSAGVDGESLSDFDLNLKRNMYKIWNRMSSGTYFPPPVMAVAIPKKTGGERILGIPTVSDRIAQMVVKMAFEPSAERVFLPDSYGYRPGKSALDAVGITRKRCWQFDWVLEFDIKGLFDNIRHDLLMKAVEKHTDSPWVKLYIERWLTAPLQGKNGEWIARTQGTPQGGVISPVLANLFLHYVFDKWLERHYPSVKWCRYADDGLVHCRSREEAEYMLSVLRSRFAECGLELHPVKTKVIYCKDGSRKGKHEHTQFDFLGYTFRRRVVKNRKRNSLFLSFTPAVSKMSLTGMKRRIRELRVRLRTELSIAQMAKWLNPILNGWLAYYGAFYRSALYAIFRHVNKALVRWARRKFKPLRRHKTQASKFMERISEQCPRLFAHWRQGMRGAFA</sequence>
<keyword evidence="3" id="KW-0548">Nucleotidyltransferase</keyword>
<keyword evidence="4" id="KW-0479">Metal-binding</keyword>
<dbReference type="AlphaFoldDB" id="A0A3D0KCV4"/>
<accession>A0A3D0KCV4</accession>
<dbReference type="SUPFAM" id="SSF56672">
    <property type="entry name" value="DNA/RNA polymerases"/>
    <property type="match status" value="1"/>
</dbReference>
<dbReference type="Pfam" id="PF00078">
    <property type="entry name" value="RVT_1"/>
    <property type="match status" value="1"/>
</dbReference>
<evidence type="ECO:0000256" key="4">
    <source>
        <dbReference type="ARBA" id="ARBA00022723"/>
    </source>
</evidence>
<evidence type="ECO:0000256" key="6">
    <source>
        <dbReference type="ARBA" id="ARBA00022918"/>
    </source>
</evidence>
<comment type="caution">
    <text evidence="11">The sequence shown here is derived from an EMBL/GenBank/DDBJ whole genome shotgun (WGS) entry which is preliminary data.</text>
</comment>
<dbReference type="EMBL" id="DOTR01000014">
    <property type="protein sequence ID" value="HCA01140.1"/>
    <property type="molecule type" value="Genomic_DNA"/>
</dbReference>
<dbReference type="CDD" id="cd01651">
    <property type="entry name" value="RT_G2_intron"/>
    <property type="match status" value="1"/>
</dbReference>
<organism evidence="11">
    <name type="scientific">Halomonas campaniensis</name>
    <dbReference type="NCBI Taxonomy" id="213554"/>
    <lineage>
        <taxon>Bacteria</taxon>
        <taxon>Pseudomonadati</taxon>
        <taxon>Pseudomonadota</taxon>
        <taxon>Gammaproteobacteria</taxon>
        <taxon>Oceanospirillales</taxon>
        <taxon>Halomonadaceae</taxon>
        <taxon>Halomonas</taxon>
    </lineage>
</organism>
<evidence type="ECO:0000256" key="8">
    <source>
        <dbReference type="ARBA" id="ARBA00034120"/>
    </source>
</evidence>
<proteinExistence type="inferred from homology"/>
<dbReference type="PRINTS" id="PR00866">
    <property type="entry name" value="RNADNAPOLMS"/>
</dbReference>
<dbReference type="Pfam" id="PF08388">
    <property type="entry name" value="GIIM"/>
    <property type="match status" value="1"/>
</dbReference>
<dbReference type="InterPro" id="IPR013597">
    <property type="entry name" value="Mat_intron_G2"/>
</dbReference>
<dbReference type="PROSITE" id="PS50878">
    <property type="entry name" value="RT_POL"/>
    <property type="match status" value="1"/>
</dbReference>
<dbReference type="GO" id="GO:0003964">
    <property type="term" value="F:RNA-directed DNA polymerase activity"/>
    <property type="evidence" value="ECO:0007669"/>
    <property type="project" value="UniProtKB-KW"/>
</dbReference>
<evidence type="ECO:0000259" key="10">
    <source>
        <dbReference type="PROSITE" id="PS50878"/>
    </source>
</evidence>
<dbReference type="InterPro" id="IPR000477">
    <property type="entry name" value="RT_dom"/>
</dbReference>
<dbReference type="InterPro" id="IPR043128">
    <property type="entry name" value="Rev_trsase/Diguanyl_cyclase"/>
</dbReference>
<dbReference type="Gene3D" id="3.30.70.270">
    <property type="match status" value="1"/>
</dbReference>
<dbReference type="InterPro" id="IPR051083">
    <property type="entry name" value="GrpII_Intron_Splice-Mob/Def"/>
</dbReference>
<dbReference type="InterPro" id="IPR043502">
    <property type="entry name" value="DNA/RNA_pol_sf"/>
</dbReference>
<keyword evidence="6 11" id="KW-0695">RNA-directed DNA polymerase</keyword>
<evidence type="ECO:0000256" key="2">
    <source>
        <dbReference type="ARBA" id="ARBA00022679"/>
    </source>
</evidence>
<dbReference type="PANTHER" id="PTHR34047">
    <property type="entry name" value="NUCLEAR INTRON MATURASE 1, MITOCHONDRIAL-RELATED"/>
    <property type="match status" value="1"/>
</dbReference>
<gene>
    <name evidence="11" type="primary">ltrA</name>
    <name evidence="11" type="ORF">DEO68_02895</name>
</gene>
<dbReference type="GO" id="GO:0003723">
    <property type="term" value="F:RNA binding"/>
    <property type="evidence" value="ECO:0007669"/>
    <property type="project" value="InterPro"/>
</dbReference>
<protein>
    <recommendedName>
        <fullName evidence="1">RNA-directed DNA polymerase</fullName>
        <ecNumber evidence="1">2.7.7.49</ecNumber>
    </recommendedName>
</protein>
<dbReference type="NCBIfam" id="TIGR04416">
    <property type="entry name" value="group_II_RT_mat"/>
    <property type="match status" value="1"/>
</dbReference>
<dbReference type="GO" id="GO:0051607">
    <property type="term" value="P:defense response to virus"/>
    <property type="evidence" value="ECO:0007669"/>
    <property type="project" value="UniProtKB-KW"/>
</dbReference>
<dbReference type="EC" id="2.7.7.49" evidence="1"/>
<comment type="similarity">
    <text evidence="8">Belongs to the bacterial reverse transcriptase family.</text>
</comment>
<name>A0A3D0KCV4_9GAMM</name>
<evidence type="ECO:0000256" key="5">
    <source>
        <dbReference type="ARBA" id="ARBA00022842"/>
    </source>
</evidence>
<evidence type="ECO:0000256" key="9">
    <source>
        <dbReference type="ARBA" id="ARBA00048173"/>
    </source>
</evidence>
<comment type="catalytic activity">
    <reaction evidence="9">
        <text>DNA(n) + a 2'-deoxyribonucleoside 5'-triphosphate = DNA(n+1) + diphosphate</text>
        <dbReference type="Rhea" id="RHEA:22508"/>
        <dbReference type="Rhea" id="RHEA-COMP:17339"/>
        <dbReference type="Rhea" id="RHEA-COMP:17340"/>
        <dbReference type="ChEBI" id="CHEBI:33019"/>
        <dbReference type="ChEBI" id="CHEBI:61560"/>
        <dbReference type="ChEBI" id="CHEBI:173112"/>
        <dbReference type="EC" id="2.7.7.49"/>
    </reaction>
</comment>
<feature type="domain" description="Reverse transcriptase" evidence="10">
    <location>
        <begin position="49"/>
        <end position="288"/>
    </location>
</feature>
<dbReference type="PANTHER" id="PTHR34047:SF3">
    <property type="entry name" value="BLR2052 PROTEIN"/>
    <property type="match status" value="1"/>
</dbReference>
<dbReference type="InterPro" id="IPR000123">
    <property type="entry name" value="Reverse_transcriptase_msDNA"/>
</dbReference>
<evidence type="ECO:0000256" key="7">
    <source>
        <dbReference type="ARBA" id="ARBA00023118"/>
    </source>
</evidence>